<proteinExistence type="predicted"/>
<reference evidence="1 2" key="1">
    <citation type="submission" date="2020-07" db="EMBL/GenBank/DDBJ databases">
        <title>Spirosoma foliorum sp. nov., isolated from the leaves on the Nejang mountain Korea, Republic of.</title>
        <authorList>
            <person name="Ho H."/>
            <person name="Lee Y.-J."/>
            <person name="Nurcahyanto D.-A."/>
            <person name="Kim S.-G."/>
        </authorList>
    </citation>
    <scope>NUCLEOTIDE SEQUENCE [LARGE SCALE GENOMIC DNA]</scope>
    <source>
        <strain evidence="1 2">PL0136</strain>
    </source>
</reference>
<name>A0A7G5GYV4_9BACT</name>
<dbReference type="KEGG" id="sfol:H3H32_03560"/>
<protein>
    <submittedName>
        <fullName evidence="1">Uncharacterized protein</fullName>
    </submittedName>
</protein>
<sequence>MNERIDVHYNFLETYDRARWNNFRAELMRLELFKYFERSILKNEKVTLVNLPSWVRTCMVRFMPWWSQENFDSLTWPELPELKEVE</sequence>
<accession>A0A7G5GYV4</accession>
<dbReference type="RefSeq" id="WP_182461302.1">
    <property type="nucleotide sequence ID" value="NZ_CP059732.1"/>
</dbReference>
<dbReference type="AlphaFoldDB" id="A0A7G5GYV4"/>
<gene>
    <name evidence="1" type="ORF">H3H32_03560</name>
</gene>
<evidence type="ECO:0000313" key="2">
    <source>
        <dbReference type="Proteomes" id="UP000515369"/>
    </source>
</evidence>
<organism evidence="1 2">
    <name type="scientific">Spirosoma foliorum</name>
    <dbReference type="NCBI Taxonomy" id="2710596"/>
    <lineage>
        <taxon>Bacteria</taxon>
        <taxon>Pseudomonadati</taxon>
        <taxon>Bacteroidota</taxon>
        <taxon>Cytophagia</taxon>
        <taxon>Cytophagales</taxon>
        <taxon>Cytophagaceae</taxon>
        <taxon>Spirosoma</taxon>
    </lineage>
</organism>
<dbReference type="EMBL" id="CP059732">
    <property type="protein sequence ID" value="QMW04046.1"/>
    <property type="molecule type" value="Genomic_DNA"/>
</dbReference>
<dbReference type="Proteomes" id="UP000515369">
    <property type="component" value="Chromosome"/>
</dbReference>
<keyword evidence="2" id="KW-1185">Reference proteome</keyword>
<evidence type="ECO:0000313" key="1">
    <source>
        <dbReference type="EMBL" id="QMW04046.1"/>
    </source>
</evidence>